<keyword evidence="2" id="KW-0479">Metal-binding</keyword>
<evidence type="ECO:0000313" key="7">
    <source>
        <dbReference type="EMBL" id="TVY90182.1"/>
    </source>
</evidence>
<accession>A0A559MB72</accession>
<proteinExistence type="predicted"/>
<dbReference type="Gene3D" id="3.40.50.720">
    <property type="entry name" value="NAD(P)-binding Rossmann-like Domain"/>
    <property type="match status" value="1"/>
</dbReference>
<keyword evidence="4" id="KW-0560">Oxidoreductase</keyword>
<evidence type="ECO:0000259" key="6">
    <source>
        <dbReference type="Pfam" id="PF08240"/>
    </source>
</evidence>
<dbReference type="GO" id="GO:0016491">
    <property type="term" value="F:oxidoreductase activity"/>
    <property type="evidence" value="ECO:0007669"/>
    <property type="project" value="UniProtKB-KW"/>
</dbReference>
<dbReference type="SUPFAM" id="SSF51735">
    <property type="entry name" value="NAD(P)-binding Rossmann-fold domains"/>
    <property type="match status" value="1"/>
</dbReference>
<reference evidence="7 8" key="1">
    <citation type="submission" date="2018-05" db="EMBL/GenBank/DDBJ databases">
        <title>Genome sequencing and assembly of the regulated plant pathogen Lachnellula willkommii and related sister species for the development of diagnostic species identification markers.</title>
        <authorList>
            <person name="Giroux E."/>
            <person name="Bilodeau G."/>
        </authorList>
    </citation>
    <scope>NUCLEOTIDE SEQUENCE [LARGE SCALE GENOMIC DNA]</scope>
    <source>
        <strain evidence="7 8">CBS 172.35</strain>
    </source>
</reference>
<dbReference type="Pfam" id="PF07859">
    <property type="entry name" value="Abhydrolase_3"/>
    <property type="match status" value="1"/>
</dbReference>
<name>A0A559MB72_9HELO</name>
<dbReference type="InterPro" id="IPR029058">
    <property type="entry name" value="AB_hydrolase_fold"/>
</dbReference>
<evidence type="ECO:0000256" key="2">
    <source>
        <dbReference type="ARBA" id="ARBA00022723"/>
    </source>
</evidence>
<feature type="domain" description="Alcohol dehydrogenase-like N-terminal" evidence="6">
    <location>
        <begin position="396"/>
        <end position="502"/>
    </location>
</feature>
<gene>
    <name evidence="7" type="ORF">LAWI1_G005056</name>
</gene>
<dbReference type="GO" id="GO:0008270">
    <property type="term" value="F:zinc ion binding"/>
    <property type="evidence" value="ECO:0007669"/>
    <property type="project" value="InterPro"/>
</dbReference>
<evidence type="ECO:0000313" key="8">
    <source>
        <dbReference type="Proteomes" id="UP000315522"/>
    </source>
</evidence>
<dbReference type="GO" id="GO:0016787">
    <property type="term" value="F:hydrolase activity"/>
    <property type="evidence" value="ECO:0007669"/>
    <property type="project" value="InterPro"/>
</dbReference>
<dbReference type="InterPro" id="IPR013154">
    <property type="entry name" value="ADH-like_N"/>
</dbReference>
<dbReference type="InterPro" id="IPR013094">
    <property type="entry name" value="AB_hydrolase_3"/>
</dbReference>
<dbReference type="Gene3D" id="3.40.50.1820">
    <property type="entry name" value="alpha/beta hydrolase"/>
    <property type="match status" value="1"/>
</dbReference>
<evidence type="ECO:0000256" key="3">
    <source>
        <dbReference type="ARBA" id="ARBA00022833"/>
    </source>
</evidence>
<evidence type="ECO:0000256" key="1">
    <source>
        <dbReference type="ARBA" id="ARBA00001947"/>
    </source>
</evidence>
<dbReference type="Pfam" id="PF08240">
    <property type="entry name" value="ADH_N"/>
    <property type="match status" value="1"/>
</dbReference>
<evidence type="ECO:0000256" key="4">
    <source>
        <dbReference type="ARBA" id="ARBA00023002"/>
    </source>
</evidence>
<dbReference type="InterPro" id="IPR011032">
    <property type="entry name" value="GroES-like_sf"/>
</dbReference>
<keyword evidence="3" id="KW-0862">Zinc</keyword>
<feature type="domain" description="Alpha/beta hydrolase fold-3" evidence="5">
    <location>
        <begin position="90"/>
        <end position="295"/>
    </location>
</feature>
<dbReference type="PROSITE" id="PS00059">
    <property type="entry name" value="ADH_ZINC"/>
    <property type="match status" value="1"/>
</dbReference>
<dbReference type="Gene3D" id="3.90.180.10">
    <property type="entry name" value="Medium-chain alcohol dehydrogenases, catalytic domain"/>
    <property type="match status" value="1"/>
</dbReference>
<organism evidence="7 8">
    <name type="scientific">Lachnellula willkommii</name>
    <dbReference type="NCBI Taxonomy" id="215461"/>
    <lineage>
        <taxon>Eukaryota</taxon>
        <taxon>Fungi</taxon>
        <taxon>Dikarya</taxon>
        <taxon>Ascomycota</taxon>
        <taxon>Pezizomycotina</taxon>
        <taxon>Leotiomycetes</taxon>
        <taxon>Helotiales</taxon>
        <taxon>Lachnaceae</taxon>
        <taxon>Lachnellula</taxon>
    </lineage>
</organism>
<dbReference type="SUPFAM" id="SSF50129">
    <property type="entry name" value="GroES-like"/>
    <property type="match status" value="1"/>
</dbReference>
<dbReference type="AlphaFoldDB" id="A0A559MB72"/>
<dbReference type="PANTHER" id="PTHR42813:SF1">
    <property type="entry name" value="DEHYDROGENASE, PUTATIVE (AFU_ORTHOLOGUE AFUA_5G03930)-RELATED"/>
    <property type="match status" value="1"/>
</dbReference>
<comment type="caution">
    <text evidence="7">The sequence shown here is derived from an EMBL/GenBank/DDBJ whole genome shotgun (WGS) entry which is preliminary data.</text>
</comment>
<dbReference type="SUPFAM" id="SSF53474">
    <property type="entry name" value="alpha/beta-Hydrolases"/>
    <property type="match status" value="1"/>
</dbReference>
<dbReference type="CDD" id="cd08283">
    <property type="entry name" value="FDH_like_1"/>
    <property type="match status" value="1"/>
</dbReference>
<comment type="cofactor">
    <cofactor evidence="1">
        <name>Zn(2+)</name>
        <dbReference type="ChEBI" id="CHEBI:29105"/>
    </cofactor>
</comment>
<dbReference type="PANTHER" id="PTHR42813">
    <property type="entry name" value="ZINC-TYPE ALCOHOL DEHYDROGENASE-LIKE"/>
    <property type="match status" value="1"/>
</dbReference>
<dbReference type="Proteomes" id="UP000315522">
    <property type="component" value="Unassembled WGS sequence"/>
</dbReference>
<dbReference type="InterPro" id="IPR002328">
    <property type="entry name" value="ADH_Zn_CS"/>
</dbReference>
<evidence type="ECO:0000259" key="5">
    <source>
        <dbReference type="Pfam" id="PF07859"/>
    </source>
</evidence>
<dbReference type="EMBL" id="QGML01000953">
    <property type="protein sequence ID" value="TVY90182.1"/>
    <property type="molecule type" value="Genomic_DNA"/>
</dbReference>
<dbReference type="InterPro" id="IPR036291">
    <property type="entry name" value="NAD(P)-bd_dom_sf"/>
</dbReference>
<sequence length="753" mass="82339">MAIPKPPYDPQMMELLAIAQALPPKGPRPPPTKENIVETRKVVAMFEAKYNAYPDLSREDISIPGPDGNTIELTIVRPKAPAKGPRNAIYYIHGGGMILGTRHLMLQEAFPWAKELDAVLISVEYRLAPEHPHPAPVEDCYAGLKWVSENSSKLGIDPSRIMIAGHSGGGGLSAGTALLARDRKLPTPLFAQLLVYPMLDDRNVTASSKQYFGEGTWTGATNAVAWSWILPDKDAPGVQYAAPSRATDLSNLPTTFLDVGGAEVFRDEGIAYASRLLEQGTQAELHVWPGAYHGFDFYSPTSDLAIAAKASRLAWMKRMFYENCIFKMALSQAAAFVEQKILGHDNNATTEQDITNPGRDRAKYANPSGEMMKALVWMGKNTVEVRDVPKPRLVEDRDVILKVTGSTVCGSDLHLLHGTVVQLEKGDILGHEFCGEVDSMGKDVTGLQKGDRVVASFQIACGDYGGRTAGMFGYSHFTGGFAGGQAEYVRVPYGDVNLLKIPSSVPDEKALYLSDVLATSWNCVVDTGVEKGDVVAIWGAGPIGQMAAEFSLMNGASKVIMIDSNWRLDYVKSKYPNIETIDYSTLPRGTSVTSKLKEMVPRGPDVALECVAGEYAKGWAHYFELMLGLETDSSEIVNEMISSVKSFGRCGITGVYVGYTNHFNIGSLMERGIRLIGNGQAPVHMYWEKLLKMIESGEIDPLKMVTHRVKMEELAEVYYKFEKKEDGMQKVFVETKFSAPAAAGSPALTTYTK</sequence>
<keyword evidence="8" id="KW-1185">Reference proteome</keyword>
<protein>
    <submittedName>
        <fullName evidence="7">Zinc-type alcohol dehydrogenase-like protein</fullName>
    </submittedName>
</protein>